<dbReference type="EMBL" id="BAABRT010000016">
    <property type="protein sequence ID" value="GAA5525518.1"/>
    <property type="molecule type" value="Genomic_DNA"/>
</dbReference>
<evidence type="ECO:0000313" key="4">
    <source>
        <dbReference type="Proteomes" id="UP001408594"/>
    </source>
</evidence>
<evidence type="ECO:0000259" key="2">
    <source>
        <dbReference type="PROSITE" id="PS50263"/>
    </source>
</evidence>
<protein>
    <submittedName>
        <fullName evidence="3">Deaminated glutathione amidase</fullName>
    </submittedName>
</protein>
<dbReference type="PANTHER" id="PTHR23088:SF27">
    <property type="entry name" value="DEAMINATED GLUTATHIONE AMIDASE"/>
    <property type="match status" value="1"/>
</dbReference>
<gene>
    <name evidence="3" type="primary">nit1</name>
    <name evidence="3" type="ORF">Maes01_02088</name>
</gene>
<comment type="caution">
    <text evidence="3">The sequence shown here is derived from an EMBL/GenBank/DDBJ whole genome shotgun (WGS) entry which is preliminary data.</text>
</comment>
<organism evidence="3 4">
    <name type="scientific">Microbulbifer aestuariivivens</name>
    <dbReference type="NCBI Taxonomy" id="1908308"/>
    <lineage>
        <taxon>Bacteria</taxon>
        <taxon>Pseudomonadati</taxon>
        <taxon>Pseudomonadota</taxon>
        <taxon>Gammaproteobacteria</taxon>
        <taxon>Cellvibrionales</taxon>
        <taxon>Microbulbiferaceae</taxon>
        <taxon>Microbulbifer</taxon>
    </lineage>
</organism>
<dbReference type="PROSITE" id="PS50263">
    <property type="entry name" value="CN_HYDROLASE"/>
    <property type="match status" value="1"/>
</dbReference>
<name>A0ABP9WTC7_9GAMM</name>
<dbReference type="InterPro" id="IPR036526">
    <property type="entry name" value="C-N_Hydrolase_sf"/>
</dbReference>
<dbReference type="Gene3D" id="3.60.110.10">
    <property type="entry name" value="Carbon-nitrogen hydrolase"/>
    <property type="match status" value="1"/>
</dbReference>
<dbReference type="Proteomes" id="UP001408594">
    <property type="component" value="Unassembled WGS sequence"/>
</dbReference>
<dbReference type="PANTHER" id="PTHR23088">
    <property type="entry name" value="NITRILASE-RELATED"/>
    <property type="match status" value="1"/>
</dbReference>
<dbReference type="InterPro" id="IPR045254">
    <property type="entry name" value="Nit1/2_C-N_Hydrolase"/>
</dbReference>
<evidence type="ECO:0000313" key="3">
    <source>
        <dbReference type="EMBL" id="GAA5525518.1"/>
    </source>
</evidence>
<feature type="domain" description="CN hydrolase" evidence="2">
    <location>
        <begin position="4"/>
        <end position="280"/>
    </location>
</feature>
<dbReference type="RefSeq" id="WP_345551266.1">
    <property type="nucleotide sequence ID" value="NZ_BAABRT010000016.1"/>
</dbReference>
<accession>A0ABP9WTC7</accession>
<proteinExistence type="predicted"/>
<dbReference type="CDD" id="cd07572">
    <property type="entry name" value="nit"/>
    <property type="match status" value="1"/>
</dbReference>
<sequence>MKDIVVSAIQMVSGDSVAHNLARARALLQQAAAGGAQLALLPENFAHLSGRGSYAVAETFAGIDDAGSEGSGGIRVGENRASAEQQPIQHALQRWAAELGIWLVAGSVALRERADGSATEGSRSRSACLVYDDRGRLRARYDKIHLFDVEVDDAAGRYRESASIEAGNAIRVASTPWGDLGLSICFDLRFPELYRALAMAGAEMLVAPSAFTHTTGQAHWMTLLRARAIENGCFVIAANQGGQHSPNRRTWGHSAIIDPWGQVLAEADEGEAVVTAKLEAETLARIRRQMPLLSMRRL</sequence>
<evidence type="ECO:0000256" key="1">
    <source>
        <dbReference type="ARBA" id="ARBA00022801"/>
    </source>
</evidence>
<keyword evidence="1" id="KW-0378">Hydrolase</keyword>
<dbReference type="SUPFAM" id="SSF56317">
    <property type="entry name" value="Carbon-nitrogen hydrolase"/>
    <property type="match status" value="1"/>
</dbReference>
<dbReference type="InterPro" id="IPR003010">
    <property type="entry name" value="C-N_Hydrolase"/>
</dbReference>
<reference evidence="3 4" key="1">
    <citation type="submission" date="2024-02" db="EMBL/GenBank/DDBJ databases">
        <title>Microbulbifer aestuariivivens NBRC 112533.</title>
        <authorList>
            <person name="Ichikawa N."/>
            <person name="Katano-Makiyama Y."/>
            <person name="Hidaka K."/>
        </authorList>
    </citation>
    <scope>NUCLEOTIDE SEQUENCE [LARGE SCALE GENOMIC DNA]</scope>
    <source>
        <strain evidence="3 4">NBRC 112533</strain>
    </source>
</reference>
<dbReference type="Pfam" id="PF00795">
    <property type="entry name" value="CN_hydrolase"/>
    <property type="match status" value="1"/>
</dbReference>
<keyword evidence="4" id="KW-1185">Reference proteome</keyword>